<evidence type="ECO:0000313" key="1">
    <source>
        <dbReference type="EMBL" id="MBS9339036.1"/>
    </source>
</evidence>
<sequence length="45" mass="5453">MDKFNKELEETLNRVMDNTYENHRYLGKTNSDEHKITIEVIVKQQ</sequence>
<evidence type="ECO:0000313" key="2">
    <source>
        <dbReference type="Proteomes" id="UP001519504"/>
    </source>
</evidence>
<proteinExistence type="predicted"/>
<accession>A0ABS5R0R9</accession>
<comment type="caution">
    <text evidence="1">The sequence shown here is derived from an EMBL/GenBank/DDBJ whole genome shotgun (WGS) entry which is preliminary data.</text>
</comment>
<dbReference type="EMBL" id="JAAMFK010000006">
    <property type="protein sequence ID" value="MBS9339036.1"/>
    <property type="molecule type" value="Genomic_DNA"/>
</dbReference>
<dbReference type="RefSeq" id="WP_213809321.1">
    <property type="nucleotide sequence ID" value="NZ_JAAMFK010000006.1"/>
</dbReference>
<dbReference type="Proteomes" id="UP001519504">
    <property type="component" value="Unassembled WGS sequence"/>
</dbReference>
<keyword evidence="2" id="KW-1185">Reference proteome</keyword>
<reference evidence="1 2" key="1">
    <citation type="submission" date="2020-02" db="EMBL/GenBank/DDBJ databases">
        <title>Fructobacillus sp. isolated from paper mulberry of Taiwan.</title>
        <authorList>
            <person name="Lin S.-T."/>
        </authorList>
    </citation>
    <scope>NUCLEOTIDE SEQUENCE [LARGE SCALE GENOMIC DNA]</scope>
    <source>
        <strain evidence="1 2">M2-14</strain>
    </source>
</reference>
<gene>
    <name evidence="1" type="ORF">G6R29_05300</name>
</gene>
<protein>
    <submittedName>
        <fullName evidence="1">Uncharacterized protein</fullName>
    </submittedName>
</protein>
<organism evidence="1 2">
    <name type="scientific">Fructobacillus broussonetiae</name>
    <dbReference type="NCBI Taxonomy" id="2713173"/>
    <lineage>
        <taxon>Bacteria</taxon>
        <taxon>Bacillati</taxon>
        <taxon>Bacillota</taxon>
        <taxon>Bacilli</taxon>
        <taxon>Lactobacillales</taxon>
        <taxon>Lactobacillaceae</taxon>
        <taxon>Fructobacillus</taxon>
    </lineage>
</organism>
<name>A0ABS5R0R9_9LACO</name>